<dbReference type="InterPro" id="IPR017871">
    <property type="entry name" value="ABC_transporter-like_CS"/>
</dbReference>
<dbReference type="RefSeq" id="WP_119324314.1">
    <property type="nucleotide sequence ID" value="NZ_AP025739.1"/>
</dbReference>
<keyword evidence="6" id="KW-1185">Reference proteome</keyword>
<dbReference type="EMBL" id="AP025739">
    <property type="protein sequence ID" value="BDI31149.1"/>
    <property type="molecule type" value="Genomic_DNA"/>
</dbReference>
<dbReference type="InterPro" id="IPR015860">
    <property type="entry name" value="ABC_transpr_TagH-like"/>
</dbReference>
<dbReference type="GO" id="GO:0005524">
    <property type="term" value="F:ATP binding"/>
    <property type="evidence" value="ECO:0007669"/>
    <property type="project" value="UniProtKB-KW"/>
</dbReference>
<proteinExistence type="inferred from homology"/>
<dbReference type="InterPro" id="IPR050683">
    <property type="entry name" value="Bact_Polysacc_Export_ATP-bd"/>
</dbReference>
<dbReference type="GO" id="GO:0140359">
    <property type="term" value="F:ABC-type transporter activity"/>
    <property type="evidence" value="ECO:0007669"/>
    <property type="project" value="InterPro"/>
</dbReference>
<dbReference type="GO" id="GO:0016020">
    <property type="term" value="C:membrane"/>
    <property type="evidence" value="ECO:0007669"/>
    <property type="project" value="InterPro"/>
</dbReference>
<evidence type="ECO:0000256" key="2">
    <source>
        <dbReference type="ARBA" id="ARBA00022448"/>
    </source>
</evidence>
<sequence>MNDILLEIDHLSKRYCRDPRRAAAYAMRDIWSDICGRAPGDALRPGEFWAVRDVNMQVARGEVVGLIGHNGAGKSTLINLVSGVLRPTLGSISLYTDLVVTMDHQSGLSPVQTGRENIGSQLSLHGMSALDIDAAIEAVVGYSELGEFADAPVGSYSLGMRARLAFAIYSQLKPDLFIVDEALSGGDLRFRNKFARFLKNHIDAGGSILMASHDIYTIQSMCDRCVVMDRGEAIISGTTPEALHAYTALAHERDRKSLEDKASAPTTDDRSCDELVRIESIEVIGADGDRIYPGDPVEIRIVCDSSETTEAVLCSVEIGSRGIFPVATHIGGFADSGYRMTPGRNEFLCRIDPFPLASGIYHLCVSVVTRDSGIVLGWKGYQDAGVIFEVHGHSDPQGNLMAYRNGIVHLSANWAQMVNHIGDTSLEERETEAQELSRNETVG</sequence>
<dbReference type="Proteomes" id="UP000287394">
    <property type="component" value="Chromosome"/>
</dbReference>
<dbReference type="AlphaFoldDB" id="A0A402D4D8"/>
<dbReference type="SMART" id="SM00382">
    <property type="entry name" value="AAA"/>
    <property type="match status" value="1"/>
</dbReference>
<dbReference type="InterPro" id="IPR027417">
    <property type="entry name" value="P-loop_NTPase"/>
</dbReference>
<protein>
    <submittedName>
        <fullName evidence="5">ABC transporter ATP-binding protein</fullName>
    </submittedName>
</protein>
<dbReference type="PANTHER" id="PTHR46743:SF2">
    <property type="entry name" value="TEICHOIC ACIDS EXPORT ATP-BINDING PROTEIN TAGH"/>
    <property type="match status" value="1"/>
</dbReference>
<dbReference type="Gene3D" id="3.40.50.300">
    <property type="entry name" value="P-loop containing nucleotide triphosphate hydrolases"/>
    <property type="match status" value="1"/>
</dbReference>
<accession>A0A402D4D8</accession>
<comment type="similarity">
    <text evidence="1">Belongs to the ABC transporter superfamily.</text>
</comment>
<dbReference type="PROSITE" id="PS50893">
    <property type="entry name" value="ABC_TRANSPORTER_2"/>
    <property type="match status" value="1"/>
</dbReference>
<dbReference type="SUPFAM" id="SSF52540">
    <property type="entry name" value="P-loop containing nucleoside triphosphate hydrolases"/>
    <property type="match status" value="1"/>
</dbReference>
<dbReference type="InterPro" id="IPR003439">
    <property type="entry name" value="ABC_transporter-like_ATP-bd"/>
</dbReference>
<evidence type="ECO:0000256" key="4">
    <source>
        <dbReference type="ARBA" id="ARBA00022840"/>
    </source>
</evidence>
<dbReference type="GO" id="GO:0016887">
    <property type="term" value="F:ATP hydrolysis activity"/>
    <property type="evidence" value="ECO:0007669"/>
    <property type="project" value="InterPro"/>
</dbReference>
<evidence type="ECO:0000256" key="3">
    <source>
        <dbReference type="ARBA" id="ARBA00022741"/>
    </source>
</evidence>
<dbReference type="KEGG" id="ccot:CCAX7_32000"/>
<name>A0A402D4D8_9BACT</name>
<gene>
    <name evidence="5" type="ORF">CCAX7_32000</name>
</gene>
<dbReference type="OrthoDB" id="9778870at2"/>
<organism evidence="5 6">
    <name type="scientific">Capsulimonas corticalis</name>
    <dbReference type="NCBI Taxonomy" id="2219043"/>
    <lineage>
        <taxon>Bacteria</taxon>
        <taxon>Bacillati</taxon>
        <taxon>Armatimonadota</taxon>
        <taxon>Armatimonadia</taxon>
        <taxon>Capsulimonadales</taxon>
        <taxon>Capsulimonadaceae</taxon>
        <taxon>Capsulimonas</taxon>
    </lineage>
</organism>
<evidence type="ECO:0000313" key="6">
    <source>
        <dbReference type="Proteomes" id="UP000287394"/>
    </source>
</evidence>
<dbReference type="CDD" id="cd03220">
    <property type="entry name" value="ABC_KpsT_Wzt"/>
    <property type="match status" value="1"/>
</dbReference>
<evidence type="ECO:0000313" key="5">
    <source>
        <dbReference type="EMBL" id="BDI31149.1"/>
    </source>
</evidence>
<dbReference type="InterPro" id="IPR029439">
    <property type="entry name" value="Wzt_C"/>
</dbReference>
<keyword evidence="2" id="KW-0813">Transport</keyword>
<reference evidence="5 6" key="1">
    <citation type="journal article" date="2019" name="Int. J. Syst. Evol. Microbiol.">
        <title>Capsulimonas corticalis gen. nov., sp. nov., an aerobic capsulated bacterium, of a novel bacterial order, Capsulimonadales ord. nov., of the class Armatimonadia of the phylum Armatimonadetes.</title>
        <authorList>
            <person name="Li J."/>
            <person name="Kudo C."/>
            <person name="Tonouchi A."/>
        </authorList>
    </citation>
    <scope>NUCLEOTIDE SEQUENCE [LARGE SCALE GENOMIC DNA]</scope>
    <source>
        <strain evidence="5 6">AX-7</strain>
    </source>
</reference>
<dbReference type="PANTHER" id="PTHR46743">
    <property type="entry name" value="TEICHOIC ACIDS EXPORT ATP-BINDING PROTEIN TAGH"/>
    <property type="match status" value="1"/>
</dbReference>
<dbReference type="InterPro" id="IPR003593">
    <property type="entry name" value="AAA+_ATPase"/>
</dbReference>
<keyword evidence="4 5" id="KW-0067">ATP-binding</keyword>
<dbReference type="CDD" id="cd10147">
    <property type="entry name" value="Wzt_C-like"/>
    <property type="match status" value="1"/>
</dbReference>
<evidence type="ECO:0000256" key="1">
    <source>
        <dbReference type="ARBA" id="ARBA00005417"/>
    </source>
</evidence>
<dbReference type="PROSITE" id="PS00211">
    <property type="entry name" value="ABC_TRANSPORTER_1"/>
    <property type="match status" value="1"/>
</dbReference>
<keyword evidence="3" id="KW-0547">Nucleotide-binding</keyword>
<dbReference type="Pfam" id="PF00005">
    <property type="entry name" value="ABC_tran"/>
    <property type="match status" value="1"/>
</dbReference>